<sequence>MLNMVAAGSKGDTSKQLLHFLGSSNLEDVSSKSLWMMRIAVNEKSLGSPDITFVNGVWVDQRFPIKPSYMERISARDHDEQEIRRGEGYNPAKRFQEELAVPKINIDMKLAGHILLKEASKNEKNVVCSPLSLDALLNMVAAGSKGNTSKQLLHFLGSGNLEDINSKSSGMMRIALNEKSLGSPDITFVNGVWVDQRFPVKPSYMEVLNGIYKAETRNVDFLNKADEATNEINSWAENATKGLIRTMIPSGALNSETMIVLANALYFKGAWACKFDSSMTQEKNFHLLNGESTSVAFMTSDLRETRYAYGMFDGFKVLKIPYQAGHSLMKYSMYFILPNEKQGLQNLLEKFKADPGLFNQQFHLRKETLAELWIPKFKFSHEFSASRFMTELGLTLPFEPVKELTGIVDSPHGEELFISDILHKACIEIDEEGTEAAAKSTKKARTEAADSTVTTMRSADDGALVRPRRVSFVADHPFMFMIKEWTIGAVFFTGAVTNPLSDSSFAQGRILVPKKHGFLQSLFPGAGKIFSLSVVSPSVISGKQDHDEQEIRRGEGYNPAKRFQEELAVPKINIDMKLAGHILLKEASKNEKNVVCSPLSLDALLNMVAAGSKGNTSKQLLHFLGSGNLEDINSKSSGMMRIALNEKSLGSPDITFVNGVWVDQRFPVKPSYMEVLNGIYKAETRNVDFLNKADQATHEINSWAENATKGLIRTMIPSGALNSETMIVLANALYFKGAWACKFDSSMTQEKNFHLLNGESTSVAFMTSDLRETRYAYGMFDGFKVLKIPYQAGHSLMKYSMYFILPNEKQGLQNLLEKFKADPGLFNQQFHLRKETLAELWIPNFKFSHEFSASRFMTELGLTLPFEPVKEFTGIVDSPHGDELFISNILHKACIEIDEEGTEAAAVTRSVMSGCARGYLPPPLPTFVADHPFMFLIKEETSGAMLFAGALLNPAP</sequence>
<dbReference type="InterPro" id="IPR042178">
    <property type="entry name" value="Serpin_sf_1"/>
</dbReference>
<comment type="similarity">
    <text evidence="1 2">Belongs to the serpin family.</text>
</comment>
<dbReference type="InterPro" id="IPR036186">
    <property type="entry name" value="Serpin_sf"/>
</dbReference>
<dbReference type="GO" id="GO:0004867">
    <property type="term" value="F:serine-type endopeptidase inhibitor activity"/>
    <property type="evidence" value="ECO:0007669"/>
    <property type="project" value="InterPro"/>
</dbReference>
<dbReference type="InterPro" id="IPR042185">
    <property type="entry name" value="Serpin_sf_2"/>
</dbReference>
<dbReference type="SUPFAM" id="SSF56574">
    <property type="entry name" value="Serpins"/>
    <property type="match status" value="3"/>
</dbReference>
<organism evidence="4 5">
    <name type="scientific">Escallonia herrerae</name>
    <dbReference type="NCBI Taxonomy" id="1293975"/>
    <lineage>
        <taxon>Eukaryota</taxon>
        <taxon>Viridiplantae</taxon>
        <taxon>Streptophyta</taxon>
        <taxon>Embryophyta</taxon>
        <taxon>Tracheophyta</taxon>
        <taxon>Spermatophyta</taxon>
        <taxon>Magnoliopsida</taxon>
        <taxon>eudicotyledons</taxon>
        <taxon>Gunneridae</taxon>
        <taxon>Pentapetalae</taxon>
        <taxon>asterids</taxon>
        <taxon>campanulids</taxon>
        <taxon>Escalloniales</taxon>
        <taxon>Escalloniaceae</taxon>
        <taxon>Escallonia</taxon>
    </lineage>
</organism>
<evidence type="ECO:0000313" key="4">
    <source>
        <dbReference type="EMBL" id="KAK3025232.1"/>
    </source>
</evidence>
<keyword evidence="5" id="KW-1185">Reference proteome</keyword>
<dbReference type="PANTHER" id="PTHR11461:SF340">
    <property type="entry name" value="SERPIN DOMAIN-CONTAINING PROTEIN"/>
    <property type="match status" value="1"/>
</dbReference>
<protein>
    <recommendedName>
        <fullName evidence="3">Serpin domain-containing protein</fullName>
    </recommendedName>
</protein>
<dbReference type="SMART" id="SM00093">
    <property type="entry name" value="SERPIN"/>
    <property type="match status" value="2"/>
</dbReference>
<gene>
    <name evidence="4" type="ORF">RJ639_044580</name>
</gene>
<comment type="caution">
    <text evidence="4">The sequence shown here is derived from an EMBL/GenBank/DDBJ whole genome shotgun (WGS) entry which is preliminary data.</text>
</comment>
<dbReference type="InterPro" id="IPR023796">
    <property type="entry name" value="Serpin_dom"/>
</dbReference>
<dbReference type="Gene3D" id="3.30.497.10">
    <property type="entry name" value="Antithrombin, subunit I, domain 2"/>
    <property type="match status" value="3"/>
</dbReference>
<proteinExistence type="inferred from homology"/>
<dbReference type="GO" id="GO:0005615">
    <property type="term" value="C:extracellular space"/>
    <property type="evidence" value="ECO:0007669"/>
    <property type="project" value="InterPro"/>
</dbReference>
<feature type="domain" description="Serpin" evidence="3">
    <location>
        <begin position="581"/>
        <end position="954"/>
    </location>
</feature>
<reference evidence="4" key="1">
    <citation type="submission" date="2022-12" db="EMBL/GenBank/DDBJ databases">
        <title>Draft genome assemblies for two species of Escallonia (Escalloniales).</title>
        <authorList>
            <person name="Chanderbali A."/>
            <person name="Dervinis C."/>
            <person name="Anghel I."/>
            <person name="Soltis D."/>
            <person name="Soltis P."/>
            <person name="Zapata F."/>
        </authorList>
    </citation>
    <scope>NUCLEOTIDE SEQUENCE</scope>
    <source>
        <strain evidence="4">UCBG64.0493</strain>
        <tissue evidence="4">Leaf</tissue>
    </source>
</reference>
<evidence type="ECO:0000313" key="5">
    <source>
        <dbReference type="Proteomes" id="UP001188597"/>
    </source>
</evidence>
<dbReference type="PROSITE" id="PS00284">
    <property type="entry name" value="SERPIN"/>
    <property type="match status" value="2"/>
</dbReference>
<dbReference type="Pfam" id="PF00079">
    <property type="entry name" value="Serpin"/>
    <property type="match status" value="2"/>
</dbReference>
<evidence type="ECO:0000259" key="3">
    <source>
        <dbReference type="SMART" id="SM00093"/>
    </source>
</evidence>
<dbReference type="Proteomes" id="UP001188597">
    <property type="component" value="Unassembled WGS sequence"/>
</dbReference>
<evidence type="ECO:0000256" key="2">
    <source>
        <dbReference type="RuleBase" id="RU000411"/>
    </source>
</evidence>
<dbReference type="InterPro" id="IPR023795">
    <property type="entry name" value="Serpin_CS"/>
</dbReference>
<name>A0AA89B530_9ASTE</name>
<dbReference type="InterPro" id="IPR000215">
    <property type="entry name" value="Serpin_fam"/>
</dbReference>
<dbReference type="AlphaFoldDB" id="A0AA89B530"/>
<dbReference type="CDD" id="cd02043">
    <property type="entry name" value="serpinP_plants"/>
    <property type="match status" value="2"/>
</dbReference>
<evidence type="ECO:0000256" key="1">
    <source>
        <dbReference type="ARBA" id="ARBA00009500"/>
    </source>
</evidence>
<dbReference type="EMBL" id="JAVXUP010000559">
    <property type="protein sequence ID" value="KAK3025232.1"/>
    <property type="molecule type" value="Genomic_DNA"/>
</dbReference>
<dbReference type="PANTHER" id="PTHR11461">
    <property type="entry name" value="SERINE PROTEASE INHIBITOR, SERPIN"/>
    <property type="match status" value="1"/>
</dbReference>
<dbReference type="Gene3D" id="2.30.39.10">
    <property type="entry name" value="Alpha-1-antitrypsin, domain 1"/>
    <property type="match status" value="2"/>
</dbReference>
<accession>A0AA89B530</accession>
<feature type="domain" description="Serpin" evidence="3">
    <location>
        <begin position="113"/>
        <end position="499"/>
    </location>
</feature>